<gene>
    <name evidence="1" type="ORF">ERS852397_03295</name>
</gene>
<dbReference type="Proteomes" id="UP000095517">
    <property type="component" value="Unassembled WGS sequence"/>
</dbReference>
<proteinExistence type="predicted"/>
<reference evidence="1 2" key="1">
    <citation type="submission" date="2015-09" db="EMBL/GenBank/DDBJ databases">
        <authorList>
            <consortium name="Pathogen Informatics"/>
        </authorList>
    </citation>
    <scope>NUCLEOTIDE SEQUENCE [LARGE SCALE GENOMIC DNA]</scope>
    <source>
        <strain evidence="1 2">2789STDY5608840</strain>
    </source>
</reference>
<evidence type="ECO:0000313" key="2">
    <source>
        <dbReference type="Proteomes" id="UP000095517"/>
    </source>
</evidence>
<organism evidence="1 2">
    <name type="scientific">Bacteroides finegoldii</name>
    <dbReference type="NCBI Taxonomy" id="338188"/>
    <lineage>
        <taxon>Bacteria</taxon>
        <taxon>Pseudomonadati</taxon>
        <taxon>Bacteroidota</taxon>
        <taxon>Bacteroidia</taxon>
        <taxon>Bacteroidales</taxon>
        <taxon>Bacteroidaceae</taxon>
        <taxon>Bacteroides</taxon>
    </lineage>
</organism>
<name>A0A174JKW8_9BACE</name>
<protein>
    <submittedName>
        <fullName evidence="1">Uncharacterized protein</fullName>
    </submittedName>
</protein>
<dbReference type="STRING" id="338188.ERS852397_03295"/>
<dbReference type="EMBL" id="CYZH01000023">
    <property type="protein sequence ID" value="CUP00362.1"/>
    <property type="molecule type" value="Genomic_DNA"/>
</dbReference>
<dbReference type="AlphaFoldDB" id="A0A174JKW8"/>
<sequence>MGTILLKMPQWLISVFNWFTLSPMKKIIITQMLIAIIITMFDKACEIILKGPCVWDIQDVVAFIILDAVIIIKQMNYGK</sequence>
<accession>A0A174JKW8</accession>
<evidence type="ECO:0000313" key="1">
    <source>
        <dbReference type="EMBL" id="CUP00362.1"/>
    </source>
</evidence>
<dbReference type="RefSeq" id="WP_055279699.1">
    <property type="nucleotide sequence ID" value="NZ_CABIXA010000023.1"/>
</dbReference>